<reference evidence="3" key="1">
    <citation type="submission" date="2023-03" db="EMBL/GenBank/DDBJ databases">
        <title>Massive genome expansion in bonnet fungi (Mycena s.s.) driven by repeated elements and novel gene families across ecological guilds.</title>
        <authorList>
            <consortium name="Lawrence Berkeley National Laboratory"/>
            <person name="Harder C.B."/>
            <person name="Miyauchi S."/>
            <person name="Viragh M."/>
            <person name="Kuo A."/>
            <person name="Thoen E."/>
            <person name="Andreopoulos B."/>
            <person name="Lu D."/>
            <person name="Skrede I."/>
            <person name="Drula E."/>
            <person name="Henrissat B."/>
            <person name="Morin E."/>
            <person name="Kohler A."/>
            <person name="Barry K."/>
            <person name="LaButti K."/>
            <person name="Morin E."/>
            <person name="Salamov A."/>
            <person name="Lipzen A."/>
            <person name="Mereny Z."/>
            <person name="Hegedus B."/>
            <person name="Baldrian P."/>
            <person name="Stursova M."/>
            <person name="Weitz H."/>
            <person name="Taylor A."/>
            <person name="Grigoriev I.V."/>
            <person name="Nagy L.G."/>
            <person name="Martin F."/>
            <person name="Kauserud H."/>
        </authorList>
    </citation>
    <scope>NUCLEOTIDE SEQUENCE</scope>
    <source>
        <strain evidence="3">CBHHK182m</strain>
    </source>
</reference>
<accession>A0AAD7HWW0</accession>
<feature type="transmembrane region" description="Helical" evidence="1">
    <location>
        <begin position="391"/>
        <end position="413"/>
    </location>
</feature>
<dbReference type="Proteomes" id="UP001215598">
    <property type="component" value="Unassembled WGS sequence"/>
</dbReference>
<proteinExistence type="predicted"/>
<dbReference type="InterPro" id="IPR012942">
    <property type="entry name" value="SRR1-like"/>
</dbReference>
<protein>
    <recommendedName>
        <fullName evidence="2">SRR1-like domain-containing protein</fullName>
    </recommendedName>
</protein>
<name>A0AAD7HWW0_9AGAR</name>
<keyword evidence="1" id="KW-0812">Transmembrane</keyword>
<keyword evidence="4" id="KW-1185">Reference proteome</keyword>
<dbReference type="AlphaFoldDB" id="A0AAD7HWW0"/>
<dbReference type="Pfam" id="PF07985">
    <property type="entry name" value="SRR1"/>
    <property type="match status" value="1"/>
</dbReference>
<evidence type="ECO:0000256" key="1">
    <source>
        <dbReference type="SAM" id="Phobius"/>
    </source>
</evidence>
<gene>
    <name evidence="3" type="ORF">B0H16DRAFT_1585526</name>
</gene>
<comment type="caution">
    <text evidence="3">The sequence shown here is derived from an EMBL/GenBank/DDBJ whole genome shotgun (WGS) entry which is preliminary data.</text>
</comment>
<evidence type="ECO:0000313" key="3">
    <source>
        <dbReference type="EMBL" id="KAJ7730147.1"/>
    </source>
</evidence>
<evidence type="ECO:0000313" key="4">
    <source>
        <dbReference type="Proteomes" id="UP001215598"/>
    </source>
</evidence>
<feature type="domain" description="SRR1-like" evidence="2">
    <location>
        <begin position="222"/>
        <end position="325"/>
    </location>
</feature>
<keyword evidence="1" id="KW-0472">Membrane</keyword>
<organism evidence="3 4">
    <name type="scientific">Mycena metata</name>
    <dbReference type="NCBI Taxonomy" id="1033252"/>
    <lineage>
        <taxon>Eukaryota</taxon>
        <taxon>Fungi</taxon>
        <taxon>Dikarya</taxon>
        <taxon>Basidiomycota</taxon>
        <taxon>Agaricomycotina</taxon>
        <taxon>Agaricomycetes</taxon>
        <taxon>Agaricomycetidae</taxon>
        <taxon>Agaricales</taxon>
        <taxon>Marasmiineae</taxon>
        <taxon>Mycenaceae</taxon>
        <taxon>Mycena</taxon>
    </lineage>
</organism>
<dbReference type="EMBL" id="JARKIB010000161">
    <property type="protein sequence ID" value="KAJ7730147.1"/>
    <property type="molecule type" value="Genomic_DNA"/>
</dbReference>
<sequence length="437" mass="49472">MPRDILVHPGNPSWRLRPHPTSRIFARVCTVHGAGCPEFSSLVIHHVPESWTIEERDAHPAWAHDLVDMCRLESHRCDDVCALFQNSETSASNLITVGEPTIFDEITYFHGSQHWDSHWESVPHFSLHADLSHLLTASQTDLVGKHLSRIGEYYNAMDAAGFLIKTTQFIHAVFRSSHPERPAYPTSAFGAGFSGFDRIDERGWDRAGYQPTKDHSIEDWELRSAYQIAYFVALGRIFQMPAGHLVAYDPCYSIVDVVLLATLGVRALRKGDPGLKRLRKFSNPTLFYAPGAEQHVFTDAIQRADPITHLVILGGDASWCGTRTKDFTTYYALMHAPGYITTYNNESPCGEDNCVQWIPPSRVEAFNRARGPATEPGLRQVRHLSPYPPSLFVFLGFILSLFVFHTCFFFSILRQWNRAALTANHLHRYSCRMGAWN</sequence>
<keyword evidence="1" id="KW-1133">Transmembrane helix</keyword>
<evidence type="ECO:0000259" key="2">
    <source>
        <dbReference type="Pfam" id="PF07985"/>
    </source>
</evidence>